<dbReference type="Bgee" id="ENSMODG00000024428">
    <property type="expression patterns" value="Expressed in cerebellum and 6 other cell types or tissues"/>
</dbReference>
<dbReference type="eggNOG" id="ENOG502S953">
    <property type="taxonomic scope" value="Eukaryota"/>
</dbReference>
<organism evidence="1 2">
    <name type="scientific">Monodelphis domestica</name>
    <name type="common">Gray short-tailed opossum</name>
    <dbReference type="NCBI Taxonomy" id="13616"/>
    <lineage>
        <taxon>Eukaryota</taxon>
        <taxon>Metazoa</taxon>
        <taxon>Chordata</taxon>
        <taxon>Craniata</taxon>
        <taxon>Vertebrata</taxon>
        <taxon>Euteleostomi</taxon>
        <taxon>Mammalia</taxon>
        <taxon>Metatheria</taxon>
        <taxon>Didelphimorphia</taxon>
        <taxon>Didelphidae</taxon>
        <taxon>Monodelphis</taxon>
    </lineage>
</organism>
<dbReference type="PANTHER" id="PTHR34034:SF1">
    <property type="entry name" value="PROTEIN FAM180B"/>
    <property type="match status" value="1"/>
</dbReference>
<dbReference type="PANTHER" id="PTHR34034">
    <property type="entry name" value="PROTEIN FAM180A-RELATED"/>
    <property type="match status" value="1"/>
</dbReference>
<accession>F7FHN1</accession>
<dbReference type="AlphaFoldDB" id="F7FHN1"/>
<proteinExistence type="predicted"/>
<keyword evidence="2" id="KW-1185">Reference proteome</keyword>
<name>F7FHN1_MONDO</name>
<evidence type="ECO:0008006" key="3">
    <source>
        <dbReference type="Google" id="ProtNLM"/>
    </source>
</evidence>
<reference evidence="1" key="3">
    <citation type="submission" date="2025-09" db="UniProtKB">
        <authorList>
            <consortium name="Ensembl"/>
        </authorList>
    </citation>
    <scope>IDENTIFICATION</scope>
</reference>
<evidence type="ECO:0000313" key="2">
    <source>
        <dbReference type="Proteomes" id="UP000002280"/>
    </source>
</evidence>
<dbReference type="InParanoid" id="F7FHN1"/>
<dbReference type="InterPro" id="IPR029170">
    <property type="entry name" value="FAM180"/>
</dbReference>
<dbReference type="Pfam" id="PF15173">
    <property type="entry name" value="FAM180"/>
    <property type="match status" value="1"/>
</dbReference>
<reference evidence="1 2" key="1">
    <citation type="journal article" date="2007" name="Nature">
        <title>Genome of the marsupial Monodelphis domestica reveals innovation in non-coding sequences.</title>
        <authorList>
            <person name="Mikkelsen T.S."/>
            <person name="Wakefield M.J."/>
            <person name="Aken B."/>
            <person name="Amemiya C.T."/>
            <person name="Chang J.L."/>
            <person name="Duke S."/>
            <person name="Garber M."/>
            <person name="Gentles A.J."/>
            <person name="Goodstadt L."/>
            <person name="Heger A."/>
            <person name="Jurka J."/>
            <person name="Kamal M."/>
            <person name="Mauceli E."/>
            <person name="Searle S.M."/>
            <person name="Sharpe T."/>
            <person name="Baker M.L."/>
            <person name="Batzer M.A."/>
            <person name="Benos P.V."/>
            <person name="Belov K."/>
            <person name="Clamp M."/>
            <person name="Cook A."/>
            <person name="Cuff J."/>
            <person name="Das R."/>
            <person name="Davidow L."/>
            <person name="Deakin J.E."/>
            <person name="Fazzari M.J."/>
            <person name="Glass J.L."/>
            <person name="Grabherr M."/>
            <person name="Greally J.M."/>
            <person name="Gu W."/>
            <person name="Hore T.A."/>
            <person name="Huttley G.A."/>
            <person name="Kleber M."/>
            <person name="Jirtle R.L."/>
            <person name="Koina E."/>
            <person name="Lee J.T."/>
            <person name="Mahony S."/>
            <person name="Marra M.A."/>
            <person name="Miller R.D."/>
            <person name="Nicholls R.D."/>
            <person name="Oda M."/>
            <person name="Papenfuss A.T."/>
            <person name="Parra Z.E."/>
            <person name="Pollock D.D."/>
            <person name="Ray D.A."/>
            <person name="Schein J.E."/>
            <person name="Speed T.P."/>
            <person name="Thompson K."/>
            <person name="VandeBerg J.L."/>
            <person name="Wade C.M."/>
            <person name="Walker J.A."/>
            <person name="Waters P.D."/>
            <person name="Webber C."/>
            <person name="Weidman J.R."/>
            <person name="Xie X."/>
            <person name="Zody M.C."/>
            <person name="Baldwin J."/>
            <person name="Abdouelleil A."/>
            <person name="Abdulkadir J."/>
            <person name="Abebe A."/>
            <person name="Abera B."/>
            <person name="Abreu J."/>
            <person name="Acer S.C."/>
            <person name="Aftuck L."/>
            <person name="Alexander A."/>
            <person name="An P."/>
            <person name="Anderson E."/>
            <person name="Anderson S."/>
            <person name="Arachi H."/>
            <person name="Azer M."/>
            <person name="Bachantsang P."/>
            <person name="Barry A."/>
            <person name="Bayul T."/>
            <person name="Berlin A."/>
            <person name="Bessette D."/>
            <person name="Bloom T."/>
            <person name="Bloom T."/>
            <person name="Boguslavskiy L."/>
            <person name="Bonnet C."/>
            <person name="Boukhgalter B."/>
            <person name="Bourzgui I."/>
            <person name="Brown A."/>
            <person name="Cahill P."/>
            <person name="Channer S."/>
            <person name="Cheshatsang Y."/>
            <person name="Chuda L."/>
            <person name="Citroen M."/>
            <person name="Collymore A."/>
            <person name="Cooke P."/>
            <person name="Costello M."/>
            <person name="D'Aco K."/>
            <person name="Daza R."/>
            <person name="De Haan G."/>
            <person name="DeGray S."/>
            <person name="DeMaso C."/>
            <person name="Dhargay N."/>
            <person name="Dooley K."/>
            <person name="Dooley E."/>
            <person name="Doricent M."/>
            <person name="Dorje P."/>
            <person name="Dorjee K."/>
            <person name="Dupes A."/>
            <person name="Elong R."/>
            <person name="Falk J."/>
            <person name="Farina A."/>
            <person name="Faro S."/>
            <person name="Ferguson D."/>
            <person name="Fisher S."/>
            <person name="Foley C.D."/>
            <person name="Franke A."/>
            <person name="Friedrich D."/>
            <person name="Gadbois L."/>
            <person name="Gearin G."/>
            <person name="Gearin C.R."/>
            <person name="Giannoukos G."/>
            <person name="Goode T."/>
            <person name="Graham J."/>
            <person name="Grandbois E."/>
            <person name="Grewal S."/>
            <person name="Gyaltsen K."/>
            <person name="Hafez N."/>
            <person name="Hagos B."/>
            <person name="Hall J."/>
            <person name="Henson C."/>
            <person name="Hollinger A."/>
            <person name="Honan T."/>
            <person name="Huard M.D."/>
            <person name="Hughes L."/>
            <person name="Hurhula B."/>
            <person name="Husby M.E."/>
            <person name="Kamat A."/>
            <person name="Kanga B."/>
            <person name="Kashin S."/>
            <person name="Khazanovich D."/>
            <person name="Kisner P."/>
            <person name="Lance K."/>
            <person name="Lara M."/>
            <person name="Lee W."/>
            <person name="Lennon N."/>
            <person name="Letendre F."/>
            <person name="LeVine R."/>
            <person name="Lipovsky A."/>
            <person name="Liu X."/>
            <person name="Liu J."/>
            <person name="Liu S."/>
            <person name="Lokyitsang T."/>
            <person name="Lokyitsang Y."/>
            <person name="Lubonja R."/>
            <person name="Lui A."/>
            <person name="MacDonald P."/>
            <person name="Magnisalis V."/>
            <person name="Maru K."/>
            <person name="Matthews C."/>
            <person name="McCusker W."/>
            <person name="McDonough S."/>
            <person name="Mehta T."/>
            <person name="Meldrim J."/>
            <person name="Meneus L."/>
            <person name="Mihai O."/>
            <person name="Mihalev A."/>
            <person name="Mihova T."/>
            <person name="Mittelman R."/>
            <person name="Mlenga V."/>
            <person name="Montmayeur A."/>
            <person name="Mulrain L."/>
            <person name="Navidi A."/>
            <person name="Naylor J."/>
            <person name="Negash T."/>
            <person name="Nguyen T."/>
            <person name="Nguyen N."/>
            <person name="Nicol R."/>
            <person name="Norbu C."/>
            <person name="Norbu N."/>
            <person name="Novod N."/>
            <person name="O'Neill B."/>
            <person name="Osman S."/>
            <person name="Markiewicz E."/>
            <person name="Oyono O.L."/>
            <person name="Patti C."/>
            <person name="Phunkhang P."/>
            <person name="Pierre F."/>
            <person name="Priest M."/>
            <person name="Raghuraman S."/>
            <person name="Rege F."/>
            <person name="Reyes R."/>
            <person name="Rise C."/>
            <person name="Rogov P."/>
            <person name="Ross K."/>
            <person name="Ryan E."/>
            <person name="Settipalli S."/>
            <person name="Shea T."/>
            <person name="Sherpa N."/>
            <person name="Shi L."/>
            <person name="Shih D."/>
            <person name="Sparrow T."/>
            <person name="Spaulding J."/>
            <person name="Stalker J."/>
            <person name="Stange-Thomann N."/>
            <person name="Stavropoulos S."/>
            <person name="Stone C."/>
            <person name="Strader C."/>
            <person name="Tesfaye S."/>
            <person name="Thomson T."/>
            <person name="Thoulutsang Y."/>
            <person name="Thoulutsang D."/>
            <person name="Topham K."/>
            <person name="Topping I."/>
            <person name="Tsamla T."/>
            <person name="Vassiliev H."/>
            <person name="Vo A."/>
            <person name="Wangchuk T."/>
            <person name="Wangdi T."/>
            <person name="Weiand M."/>
            <person name="Wilkinson J."/>
            <person name="Wilson A."/>
            <person name="Yadav S."/>
            <person name="Young G."/>
            <person name="Yu Q."/>
            <person name="Zembek L."/>
            <person name="Zhong D."/>
            <person name="Zimmer A."/>
            <person name="Zwirko Z."/>
            <person name="Jaffe D.B."/>
            <person name="Alvarez P."/>
            <person name="Brockman W."/>
            <person name="Butler J."/>
            <person name="Chin C."/>
            <person name="Gnerre S."/>
            <person name="MacCallum I."/>
            <person name="Graves J.A."/>
            <person name="Ponting C.P."/>
            <person name="Breen M."/>
            <person name="Samollow P.B."/>
            <person name="Lander E.S."/>
            <person name="Lindblad-Toh K."/>
        </authorList>
    </citation>
    <scope>NUCLEOTIDE SEQUENCE [LARGE SCALE GENOMIC DNA]</scope>
</reference>
<dbReference type="GeneTree" id="ENSGT00940000154479"/>
<dbReference type="HOGENOM" id="CLU_113562_0_0_1"/>
<dbReference type="Proteomes" id="UP000002280">
    <property type="component" value="Chromosome 5"/>
</dbReference>
<protein>
    <recommendedName>
        <fullName evidence="3">Family with sequence similarity 180 member B</fullName>
    </recommendedName>
</protein>
<sequence length="188" mass="21509">WRRRKAGKPRKADSIVRGMAPDLWRRAWLWAILCLPLPVGAASRRHTGRRQKEQKNGGLLWPGLRLDPVGQFHLLDEELASTRPGRRLTLFLQRWVPRSLAGTEQQLRQWHQEAPLSPAHFQQLLLTSLACVYRLHAALEGEEKGHWARLFATSGQEILQDLCKGHCPRGQTPMLSPWASLNGSFQQH</sequence>
<dbReference type="OMA" id="ELCKQFC"/>
<reference evidence="1" key="2">
    <citation type="submission" date="2025-08" db="UniProtKB">
        <authorList>
            <consortium name="Ensembl"/>
        </authorList>
    </citation>
    <scope>IDENTIFICATION</scope>
</reference>
<dbReference type="Ensembl" id="ENSMODT00000035650.2">
    <property type="protein sequence ID" value="ENSMODP00000034064.2"/>
    <property type="gene ID" value="ENSMODG00000024428.2"/>
</dbReference>
<evidence type="ECO:0000313" key="1">
    <source>
        <dbReference type="Ensembl" id="ENSMODP00000034064.2"/>
    </source>
</evidence>